<sequence length="118" mass="13349">MNKGKMIRLTDGTVIEAKMNFGTIYYLDQIGGSKLGRRIDKLEKIGKATDSDKMNFAAKLIYAMVRSNGRKVTFDEALQLVPPDPTELLEVVEAYQKEVDKIKKKEESKAQMKAFSSR</sequence>
<reference evidence="2" key="1">
    <citation type="submission" date="2015-05" db="EMBL/GenBank/DDBJ databases">
        <authorList>
            <consortium name="Pathogen Informatics"/>
        </authorList>
    </citation>
    <scope>NUCLEOTIDE SEQUENCE [LARGE SCALE GENOMIC DNA]</scope>
    <source>
        <strain evidence="2">T1-815</strain>
    </source>
</reference>
<gene>
    <name evidence="1" type="ORF">T1815_12911</name>
</gene>
<accession>A0A0M6WHX7</accession>
<evidence type="ECO:0000313" key="1">
    <source>
        <dbReference type="EMBL" id="CRL36278.1"/>
    </source>
</evidence>
<organism evidence="1 2">
    <name type="scientific">Agathobacter rectalis</name>
    <dbReference type="NCBI Taxonomy" id="39491"/>
    <lineage>
        <taxon>Bacteria</taxon>
        <taxon>Bacillati</taxon>
        <taxon>Bacillota</taxon>
        <taxon>Clostridia</taxon>
        <taxon>Lachnospirales</taxon>
        <taxon>Lachnospiraceae</taxon>
        <taxon>Agathobacter</taxon>
    </lineage>
</organism>
<dbReference type="Proteomes" id="UP000049472">
    <property type="component" value="Unassembled WGS sequence"/>
</dbReference>
<evidence type="ECO:0000313" key="2">
    <source>
        <dbReference type="Proteomes" id="UP000049472"/>
    </source>
</evidence>
<dbReference type="EMBL" id="CVRQ01000017">
    <property type="protein sequence ID" value="CRL36278.1"/>
    <property type="molecule type" value="Genomic_DNA"/>
</dbReference>
<protein>
    <submittedName>
        <fullName evidence="1">Uncharacterized protein</fullName>
    </submittedName>
</protein>
<dbReference type="AlphaFoldDB" id="A0A0M6WHX7"/>
<name>A0A0M6WHX7_9FIRM</name>
<proteinExistence type="predicted"/>
<keyword evidence="2" id="KW-1185">Reference proteome</keyword>